<comment type="subcellular location">
    <subcellularLocation>
        <location evidence="1">Membrane</location>
        <topology evidence="1">Multi-pass membrane protein</topology>
    </subcellularLocation>
</comment>
<reference evidence="7 8" key="1">
    <citation type="submission" date="2019-09" db="EMBL/GenBank/DDBJ databases">
        <title>Goodfellowia gen. nov., a new genus of the Pseudonocardineae related to Actinoalloteichus, containing Goodfellowia coeruleoviolacea gen. nov., comb. nov. gen. nov., comb. nov.</title>
        <authorList>
            <person name="Labeda D."/>
        </authorList>
    </citation>
    <scope>NUCLEOTIDE SEQUENCE [LARGE SCALE GENOMIC DNA]</scope>
    <source>
        <strain evidence="7 8">AN110305</strain>
    </source>
</reference>
<dbReference type="Pfam" id="PF01957">
    <property type="entry name" value="NfeD"/>
    <property type="match status" value="1"/>
</dbReference>
<dbReference type="AlphaFoldDB" id="A0A5B2XRX0"/>
<protein>
    <submittedName>
        <fullName evidence="7">NfeD family protein</fullName>
    </submittedName>
</protein>
<organism evidence="7 8">
    <name type="scientific">Solihabitans fulvus</name>
    <dbReference type="NCBI Taxonomy" id="1892852"/>
    <lineage>
        <taxon>Bacteria</taxon>
        <taxon>Bacillati</taxon>
        <taxon>Actinomycetota</taxon>
        <taxon>Actinomycetes</taxon>
        <taxon>Pseudonocardiales</taxon>
        <taxon>Pseudonocardiaceae</taxon>
        <taxon>Solihabitans</taxon>
    </lineage>
</organism>
<keyword evidence="2 5" id="KW-0812">Transmembrane</keyword>
<keyword evidence="3 5" id="KW-1133">Transmembrane helix</keyword>
<dbReference type="Proteomes" id="UP000323454">
    <property type="component" value="Unassembled WGS sequence"/>
</dbReference>
<dbReference type="EMBL" id="VUOB01000005">
    <property type="protein sequence ID" value="KAA2265710.1"/>
    <property type="molecule type" value="Genomic_DNA"/>
</dbReference>
<accession>A0A5B2XRX0</accession>
<evidence type="ECO:0000313" key="8">
    <source>
        <dbReference type="Proteomes" id="UP000323454"/>
    </source>
</evidence>
<dbReference type="PANTHER" id="PTHR33507:SF3">
    <property type="entry name" value="INNER MEMBRANE PROTEIN YBBJ"/>
    <property type="match status" value="1"/>
</dbReference>
<gene>
    <name evidence="7" type="ORF">F0L68_03825</name>
</gene>
<dbReference type="SUPFAM" id="SSF141322">
    <property type="entry name" value="NfeD domain-like"/>
    <property type="match status" value="1"/>
</dbReference>
<evidence type="ECO:0000259" key="6">
    <source>
        <dbReference type="Pfam" id="PF01957"/>
    </source>
</evidence>
<feature type="transmembrane region" description="Helical" evidence="5">
    <location>
        <begin position="30"/>
        <end position="58"/>
    </location>
</feature>
<evidence type="ECO:0000256" key="4">
    <source>
        <dbReference type="ARBA" id="ARBA00023136"/>
    </source>
</evidence>
<dbReference type="InterPro" id="IPR012340">
    <property type="entry name" value="NA-bd_OB-fold"/>
</dbReference>
<evidence type="ECO:0000256" key="3">
    <source>
        <dbReference type="ARBA" id="ARBA00022989"/>
    </source>
</evidence>
<proteinExistence type="predicted"/>
<reference evidence="7 8" key="2">
    <citation type="submission" date="2019-09" db="EMBL/GenBank/DDBJ databases">
        <authorList>
            <person name="Jin C."/>
        </authorList>
    </citation>
    <scope>NUCLEOTIDE SEQUENCE [LARGE SCALE GENOMIC DNA]</scope>
    <source>
        <strain evidence="7 8">AN110305</strain>
    </source>
</reference>
<dbReference type="OrthoDB" id="9792945at2"/>
<keyword evidence="4 5" id="KW-0472">Membrane</keyword>
<name>A0A5B2XRX0_9PSEU</name>
<dbReference type="GO" id="GO:0005886">
    <property type="term" value="C:plasma membrane"/>
    <property type="evidence" value="ECO:0007669"/>
    <property type="project" value="TreeGrafter"/>
</dbReference>
<dbReference type="Gene3D" id="2.40.50.140">
    <property type="entry name" value="Nucleic acid-binding proteins"/>
    <property type="match status" value="1"/>
</dbReference>
<dbReference type="PANTHER" id="PTHR33507">
    <property type="entry name" value="INNER MEMBRANE PROTEIN YBBJ"/>
    <property type="match status" value="1"/>
</dbReference>
<feature type="domain" description="NfeD-like C-terminal" evidence="6">
    <location>
        <begin position="80"/>
        <end position="137"/>
    </location>
</feature>
<comment type="caution">
    <text evidence="7">The sequence shown here is derived from an EMBL/GenBank/DDBJ whole genome shotgun (WGS) entry which is preliminary data.</text>
</comment>
<dbReference type="InterPro" id="IPR002810">
    <property type="entry name" value="NfeD-like_C"/>
</dbReference>
<dbReference type="RefSeq" id="WP_149847995.1">
    <property type="nucleotide sequence ID" value="NZ_VUOB01000005.1"/>
</dbReference>
<keyword evidence="8" id="KW-1185">Reference proteome</keyword>
<sequence length="140" mass="14313">MAAVVWLVLGVVLVAAEVLSGSFVLLMLGAAALAAAVGALVSLPLSAVVFALGALGLITFARPPLLRRLHAVEPMKSNIEALVGGRAVVVSTVDVHGGQVRIAGDLWSARAFDETQVLEPGSSVMVMTISGATAVVWSDR</sequence>
<evidence type="ECO:0000256" key="2">
    <source>
        <dbReference type="ARBA" id="ARBA00022692"/>
    </source>
</evidence>
<evidence type="ECO:0000313" key="7">
    <source>
        <dbReference type="EMBL" id="KAA2265710.1"/>
    </source>
</evidence>
<evidence type="ECO:0000256" key="1">
    <source>
        <dbReference type="ARBA" id="ARBA00004141"/>
    </source>
</evidence>
<evidence type="ECO:0000256" key="5">
    <source>
        <dbReference type="SAM" id="Phobius"/>
    </source>
</evidence>
<dbReference type="InterPro" id="IPR052165">
    <property type="entry name" value="Membrane_assoc_protease"/>
</dbReference>